<dbReference type="InterPro" id="IPR050627">
    <property type="entry name" value="Nitroreductase/BluB"/>
</dbReference>
<proteinExistence type="predicted"/>
<dbReference type="CDD" id="cd02150">
    <property type="entry name" value="nitroreductase"/>
    <property type="match status" value="1"/>
</dbReference>
<dbReference type="Proteomes" id="UP000830055">
    <property type="component" value="Chromosome"/>
</dbReference>
<dbReference type="RefSeq" id="WP_284153011.1">
    <property type="nucleotide sequence ID" value="NZ_AP025516.1"/>
</dbReference>
<keyword evidence="2" id="KW-0288">FMN</keyword>
<keyword evidence="3" id="KW-0560">Oxidoreductase</keyword>
<accession>A0ABM7W4Q1</accession>
<evidence type="ECO:0000256" key="1">
    <source>
        <dbReference type="ARBA" id="ARBA00022630"/>
    </source>
</evidence>
<keyword evidence="6" id="KW-1185">Reference proteome</keyword>
<dbReference type="Gene3D" id="3.40.109.10">
    <property type="entry name" value="NADH Oxidase"/>
    <property type="match status" value="1"/>
</dbReference>
<gene>
    <name evidence="5" type="ORF">DPPLL_02510</name>
</gene>
<evidence type="ECO:0000259" key="4">
    <source>
        <dbReference type="Pfam" id="PF00881"/>
    </source>
</evidence>
<dbReference type="PANTHER" id="PTHR23026:SF90">
    <property type="entry name" value="IODOTYROSINE DEIODINASE 1"/>
    <property type="match status" value="1"/>
</dbReference>
<organism evidence="5 6">
    <name type="scientific">Desulfofustis limnaeus</name>
    <dbReference type="NCBI Taxonomy" id="2740163"/>
    <lineage>
        <taxon>Bacteria</taxon>
        <taxon>Pseudomonadati</taxon>
        <taxon>Thermodesulfobacteriota</taxon>
        <taxon>Desulfobulbia</taxon>
        <taxon>Desulfobulbales</taxon>
        <taxon>Desulfocapsaceae</taxon>
        <taxon>Desulfofustis</taxon>
    </lineage>
</organism>
<reference evidence="5 6" key="1">
    <citation type="submission" date="2022-01" db="EMBL/GenBank/DDBJ databases">
        <title>Desulfofustis limnae sp. nov., a novel mesophilic sulfate-reducing bacterium isolated from marsh soil.</title>
        <authorList>
            <person name="Watanabe M."/>
            <person name="Takahashi A."/>
            <person name="Kojima H."/>
            <person name="Fukui M."/>
        </authorList>
    </citation>
    <scope>NUCLEOTIDE SEQUENCE [LARGE SCALE GENOMIC DNA]</scope>
    <source>
        <strain evidence="5 6">PPLL</strain>
    </source>
</reference>
<evidence type="ECO:0000313" key="5">
    <source>
        <dbReference type="EMBL" id="BDD85886.1"/>
    </source>
</evidence>
<dbReference type="PANTHER" id="PTHR23026">
    <property type="entry name" value="NADPH NITROREDUCTASE"/>
    <property type="match status" value="1"/>
</dbReference>
<keyword evidence="1" id="KW-0285">Flavoprotein</keyword>
<dbReference type="InterPro" id="IPR000415">
    <property type="entry name" value="Nitroreductase-like"/>
</dbReference>
<evidence type="ECO:0000313" key="6">
    <source>
        <dbReference type="Proteomes" id="UP000830055"/>
    </source>
</evidence>
<feature type="domain" description="Nitroreductase" evidence="4">
    <location>
        <begin position="66"/>
        <end position="148"/>
    </location>
</feature>
<sequence length="172" mass="19420">MDTFEALATRRSIRSYGLGDISDEQIRRLLQMAMLAPSAGNQQPWQFIVVRDRKKLDSVPSFHPYCKMITQVPVAIVVCGDPEGKKWPDFWVQDCSAAVQNLLLAARAEGLGTVWTGVYPRQERMEKCREAFNIPEQIIPFAIVPVGWPAEPGFKTVDRFCPELIHAERFGG</sequence>
<dbReference type="InterPro" id="IPR029479">
    <property type="entry name" value="Nitroreductase"/>
</dbReference>
<dbReference type="EMBL" id="AP025516">
    <property type="protein sequence ID" value="BDD85886.1"/>
    <property type="molecule type" value="Genomic_DNA"/>
</dbReference>
<evidence type="ECO:0000256" key="3">
    <source>
        <dbReference type="ARBA" id="ARBA00023002"/>
    </source>
</evidence>
<dbReference type="SUPFAM" id="SSF55469">
    <property type="entry name" value="FMN-dependent nitroreductase-like"/>
    <property type="match status" value="1"/>
</dbReference>
<protein>
    <submittedName>
        <fullName evidence="5">NADH dehydrogenase</fullName>
    </submittedName>
</protein>
<feature type="domain" description="Nitroreductase" evidence="4">
    <location>
        <begin position="8"/>
        <end position="56"/>
    </location>
</feature>
<dbReference type="Pfam" id="PF00881">
    <property type="entry name" value="Nitroreductase"/>
    <property type="match status" value="2"/>
</dbReference>
<evidence type="ECO:0000256" key="2">
    <source>
        <dbReference type="ARBA" id="ARBA00022643"/>
    </source>
</evidence>
<name>A0ABM7W4Q1_9BACT</name>